<proteinExistence type="predicted"/>
<accession>A0ACB6QTF2</accession>
<protein>
    <submittedName>
        <fullName evidence="1">Galactose mutarotase-like protein</fullName>
    </submittedName>
</protein>
<evidence type="ECO:0000313" key="1">
    <source>
        <dbReference type="EMBL" id="KAF2470279.1"/>
    </source>
</evidence>
<sequence length="336" mass="37440">MDAKTSPKAFTFLPLGAIIKEFKVNGRNIVQGFPHEELYKQYNAPFFGETIGRIANRVSGARINELNGTSYQLPVNDGPNSLHGGDMGWGKREFEGPSSVQKDGKDAVFFRYLSADGEEGYPGTVEVRVWYIQEKEQENGVEKEVLHIEFEAELVGDEIAETAVNMTNHSYFILSDGPTISGTQVTLITNIYQVVDSGGIPTGHIEEYPGVKSNESFILGETEPDIDDCFIVNTDPNTVPIDTRPLPLQKVASFYHPETKIHLEISTTEPAFQFYTGKYIEVPAVGNIPPRGPRSGFCIEPSRYVNAINIPEYRGMMLLKRGEKYGSKIVYRGWEA</sequence>
<keyword evidence="2" id="KW-1185">Reference proteome</keyword>
<organism evidence="1 2">
    <name type="scientific">Lindgomyces ingoldianus</name>
    <dbReference type="NCBI Taxonomy" id="673940"/>
    <lineage>
        <taxon>Eukaryota</taxon>
        <taxon>Fungi</taxon>
        <taxon>Dikarya</taxon>
        <taxon>Ascomycota</taxon>
        <taxon>Pezizomycotina</taxon>
        <taxon>Dothideomycetes</taxon>
        <taxon>Pleosporomycetidae</taxon>
        <taxon>Pleosporales</taxon>
        <taxon>Lindgomycetaceae</taxon>
        <taxon>Lindgomyces</taxon>
    </lineage>
</organism>
<gene>
    <name evidence="1" type="ORF">BDR25DRAFT_287092</name>
</gene>
<evidence type="ECO:0000313" key="2">
    <source>
        <dbReference type="Proteomes" id="UP000799755"/>
    </source>
</evidence>
<dbReference type="EMBL" id="MU003508">
    <property type="protein sequence ID" value="KAF2470279.1"/>
    <property type="molecule type" value="Genomic_DNA"/>
</dbReference>
<reference evidence="1" key="1">
    <citation type="journal article" date="2020" name="Stud. Mycol.">
        <title>101 Dothideomycetes genomes: a test case for predicting lifestyles and emergence of pathogens.</title>
        <authorList>
            <person name="Haridas S."/>
            <person name="Albert R."/>
            <person name="Binder M."/>
            <person name="Bloem J."/>
            <person name="Labutti K."/>
            <person name="Salamov A."/>
            <person name="Andreopoulos B."/>
            <person name="Baker S."/>
            <person name="Barry K."/>
            <person name="Bills G."/>
            <person name="Bluhm B."/>
            <person name="Cannon C."/>
            <person name="Castanera R."/>
            <person name="Culley D."/>
            <person name="Daum C."/>
            <person name="Ezra D."/>
            <person name="Gonzalez J."/>
            <person name="Henrissat B."/>
            <person name="Kuo A."/>
            <person name="Liang C."/>
            <person name="Lipzen A."/>
            <person name="Lutzoni F."/>
            <person name="Magnuson J."/>
            <person name="Mondo S."/>
            <person name="Nolan M."/>
            <person name="Ohm R."/>
            <person name="Pangilinan J."/>
            <person name="Park H.-J."/>
            <person name="Ramirez L."/>
            <person name="Alfaro M."/>
            <person name="Sun H."/>
            <person name="Tritt A."/>
            <person name="Yoshinaga Y."/>
            <person name="Zwiers L.-H."/>
            <person name="Turgeon B."/>
            <person name="Goodwin S."/>
            <person name="Spatafora J."/>
            <person name="Crous P."/>
            <person name="Grigoriev I."/>
        </authorList>
    </citation>
    <scope>NUCLEOTIDE SEQUENCE</scope>
    <source>
        <strain evidence="1">ATCC 200398</strain>
    </source>
</reference>
<name>A0ACB6QTF2_9PLEO</name>
<dbReference type="Proteomes" id="UP000799755">
    <property type="component" value="Unassembled WGS sequence"/>
</dbReference>
<comment type="caution">
    <text evidence="1">The sequence shown here is derived from an EMBL/GenBank/DDBJ whole genome shotgun (WGS) entry which is preliminary data.</text>
</comment>